<dbReference type="InterPro" id="IPR030379">
    <property type="entry name" value="G_SEPTIN_dom"/>
</dbReference>
<dbReference type="EMBL" id="CH476615">
    <property type="protein sequence ID" value="EEP77051.1"/>
    <property type="molecule type" value="Genomic_DNA"/>
</dbReference>
<dbReference type="OrthoDB" id="4150765at2759"/>
<dbReference type="GO" id="GO:0005525">
    <property type="term" value="F:GTP binding"/>
    <property type="evidence" value="ECO:0007669"/>
    <property type="project" value="UniProtKB-KW"/>
</dbReference>
<keyword evidence="3" id="KW-1133">Transmembrane helix</keyword>
<feature type="compositionally biased region" description="Polar residues" evidence="2">
    <location>
        <begin position="256"/>
        <end position="268"/>
    </location>
</feature>
<dbReference type="InterPro" id="IPR046707">
    <property type="entry name" value="DUF6780"/>
</dbReference>
<dbReference type="KEGG" id="ure:UREG_01900"/>
<keyword evidence="3" id="KW-0472">Membrane</keyword>
<feature type="region of interest" description="Disordered" evidence="2">
    <location>
        <begin position="144"/>
        <end position="212"/>
    </location>
</feature>
<feature type="compositionally biased region" description="Polar residues" evidence="2">
    <location>
        <begin position="17"/>
        <end position="28"/>
    </location>
</feature>
<dbReference type="PANTHER" id="PTHR18884">
    <property type="entry name" value="SEPTIN"/>
    <property type="match status" value="1"/>
</dbReference>
<keyword evidence="1" id="KW-0547">Nucleotide-binding</keyword>
<dbReference type="InterPro" id="IPR027417">
    <property type="entry name" value="P-loop_NTPase"/>
</dbReference>
<evidence type="ECO:0000313" key="6">
    <source>
        <dbReference type="Proteomes" id="UP000002058"/>
    </source>
</evidence>
<organism evidence="5 6">
    <name type="scientific">Uncinocarpus reesii (strain UAMH 1704)</name>
    <dbReference type="NCBI Taxonomy" id="336963"/>
    <lineage>
        <taxon>Eukaryota</taxon>
        <taxon>Fungi</taxon>
        <taxon>Dikarya</taxon>
        <taxon>Ascomycota</taxon>
        <taxon>Pezizomycotina</taxon>
        <taxon>Eurotiomycetes</taxon>
        <taxon>Eurotiomycetidae</taxon>
        <taxon>Onygenales</taxon>
        <taxon>Onygenaceae</taxon>
        <taxon>Uncinocarpus</taxon>
    </lineage>
</organism>
<dbReference type="HOGENOM" id="CLU_018628_0_1_1"/>
<dbReference type="OMA" id="KPYPPWW"/>
<dbReference type="InParanoid" id="C4JJU3"/>
<feature type="compositionally biased region" description="Basic and acidic residues" evidence="2">
    <location>
        <begin position="30"/>
        <end position="45"/>
    </location>
</feature>
<feature type="region of interest" description="Disordered" evidence="2">
    <location>
        <begin position="87"/>
        <end position="129"/>
    </location>
</feature>
<feature type="region of interest" description="Disordered" evidence="2">
    <location>
        <begin position="254"/>
        <end position="275"/>
    </location>
</feature>
<dbReference type="PROSITE" id="PS51719">
    <property type="entry name" value="G_SEPTIN"/>
    <property type="match status" value="1"/>
</dbReference>
<dbReference type="SUPFAM" id="SSF52540">
    <property type="entry name" value="P-loop containing nucleoside triphosphate hydrolases"/>
    <property type="match status" value="1"/>
</dbReference>
<gene>
    <name evidence="5" type="ORF">UREG_01900</name>
</gene>
<dbReference type="eggNOG" id="KOG2655">
    <property type="taxonomic scope" value="Eukaryota"/>
</dbReference>
<keyword evidence="6" id="KW-1185">Reference proteome</keyword>
<feature type="region of interest" description="Disordered" evidence="2">
    <location>
        <begin position="1"/>
        <end position="64"/>
    </location>
</feature>
<proteinExistence type="inferred from homology"/>
<dbReference type="RefSeq" id="XP_002542384.1">
    <property type="nucleotide sequence ID" value="XM_002542338.1"/>
</dbReference>
<keyword evidence="3" id="KW-0812">Transmembrane</keyword>
<keyword evidence="1" id="KW-0342">GTP-binding</keyword>
<comment type="similarity">
    <text evidence="1">Belongs to the TRAFAC class TrmE-Era-EngA-EngB-Septin-like GTPase superfamily. Septin GTPase family.</text>
</comment>
<name>C4JJU3_UNCRE</name>
<dbReference type="AlphaFoldDB" id="C4JJU3"/>
<evidence type="ECO:0000256" key="3">
    <source>
        <dbReference type="SAM" id="Phobius"/>
    </source>
</evidence>
<reference evidence="6" key="1">
    <citation type="journal article" date="2009" name="Genome Res.">
        <title>Comparative genomic analyses of the human fungal pathogens Coccidioides and their relatives.</title>
        <authorList>
            <person name="Sharpton T.J."/>
            <person name="Stajich J.E."/>
            <person name="Rounsley S.D."/>
            <person name="Gardner M.J."/>
            <person name="Wortman J.R."/>
            <person name="Jordar V.S."/>
            <person name="Maiti R."/>
            <person name="Kodira C.D."/>
            <person name="Neafsey D.E."/>
            <person name="Zeng Q."/>
            <person name="Hung C.-Y."/>
            <person name="McMahan C."/>
            <person name="Muszewska A."/>
            <person name="Grynberg M."/>
            <person name="Mandel M.A."/>
            <person name="Kellner E.M."/>
            <person name="Barker B.M."/>
            <person name="Galgiani J.N."/>
            <person name="Orbach M.J."/>
            <person name="Kirkland T.N."/>
            <person name="Cole G.T."/>
            <person name="Henn M.R."/>
            <person name="Birren B.W."/>
            <person name="Taylor J.W."/>
        </authorList>
    </citation>
    <scope>NUCLEOTIDE SEQUENCE [LARGE SCALE GENOMIC DNA]</scope>
    <source>
        <strain evidence="6">UAMH 1704</strain>
    </source>
</reference>
<dbReference type="Pfam" id="PF20571">
    <property type="entry name" value="DUF6780"/>
    <property type="match status" value="1"/>
</dbReference>
<evidence type="ECO:0000256" key="2">
    <source>
        <dbReference type="SAM" id="MobiDB-lite"/>
    </source>
</evidence>
<accession>C4JJU3</accession>
<evidence type="ECO:0000259" key="4">
    <source>
        <dbReference type="PROSITE" id="PS51719"/>
    </source>
</evidence>
<dbReference type="Gene3D" id="3.40.50.300">
    <property type="entry name" value="P-loop containing nucleotide triphosphate hydrolases"/>
    <property type="match status" value="1"/>
</dbReference>
<evidence type="ECO:0000313" key="5">
    <source>
        <dbReference type="EMBL" id="EEP77051.1"/>
    </source>
</evidence>
<feature type="compositionally biased region" description="Polar residues" evidence="2">
    <location>
        <begin position="150"/>
        <end position="160"/>
    </location>
</feature>
<feature type="domain" description="Septin-type G" evidence="4">
    <location>
        <begin position="219"/>
        <end position="522"/>
    </location>
</feature>
<dbReference type="GeneID" id="8438537"/>
<dbReference type="VEuPathDB" id="FungiDB:UREG_01900"/>
<feature type="transmembrane region" description="Helical" evidence="3">
    <location>
        <begin position="682"/>
        <end position="702"/>
    </location>
</feature>
<dbReference type="STRING" id="336963.C4JJU3"/>
<sequence length="719" mass="79404">MRLGVPDQPSSPPRKPSASNLRGSSQLLESHAESESYFLSRRDNMQRPSSRSVGGRARESTYGVQSLEDTLQLLGEESQCQPALDNYTCAPEDDSDLPHPVLRRMSTVKPASSVDPGSSDRAFGHGRSAEVAPSLPLTPLLVGSPAVGSISGSPKSTSTRSLRRSDEISFLDGASSRAVESSDEEHPHGSSEPQFHAPQLVMPSIKMPSRRPFTERGKSLGRLKVMIAGSPNSGKTSLLRSIVQKCEDIVHADPLPQNTVRPGNSPKMSQRDGTKLRRVRAYPSVVEVCASTKPYPTWWSDLEDSRVLRRRKSLGDVVLERNLCFVDTVNPCSDRTEQTSLEIQYMVQQFHRATAAINSTNADLQGLLSGNGGSQVDAILYLICEDTITADIQCIKRLSSFSNVIPLIAKADTLSSTRIHSLKASFLEKAQEHGIRSFFGDSWSDTDVTSAPFAPFSVSSVTTNDDEMMDASVLMSPDYMQPLAPSELGFLLDKMFDQDNFAWFRHSAAKKLIQSHNLRKRDPEQRAPTLVSSESDCAISQFTSPFASISHSQVLDSRQSLGLSEYALARVADHTRREENLAQVQLAKWATDLQRSLQNERRQYEHLARTERAAWLTKRLDECVADGTLIPLGQVSAYEKETGVLTVQGHDGRRLQYRMGDMSSHDPLGLIQWNQDMKRRGWIILQILGGVGFVGGLALWLARTFGISSQDLSTWVPLH</sequence>
<evidence type="ECO:0000256" key="1">
    <source>
        <dbReference type="RuleBase" id="RU004560"/>
    </source>
</evidence>
<dbReference type="Proteomes" id="UP000002058">
    <property type="component" value="Unassembled WGS sequence"/>
</dbReference>
<dbReference type="Pfam" id="PF00735">
    <property type="entry name" value="Septin"/>
    <property type="match status" value="1"/>
</dbReference>
<protein>
    <recommendedName>
        <fullName evidence="4">Septin-type G domain-containing protein</fullName>
    </recommendedName>
</protein>